<dbReference type="EMBL" id="LFBV01000001">
    <property type="protein sequence ID" value="OKH96387.1"/>
    <property type="molecule type" value="Genomic_DNA"/>
</dbReference>
<proteinExistence type="predicted"/>
<dbReference type="RefSeq" id="WP_073784713.1">
    <property type="nucleotide sequence ID" value="NZ_CP108638.1"/>
</dbReference>
<dbReference type="GeneID" id="96792403"/>
<evidence type="ECO:0000313" key="1">
    <source>
        <dbReference type="EMBL" id="OKH96387.1"/>
    </source>
</evidence>
<sequence>MISIKNSKSVSTVTLTDHSVVVSACPSGFSNLGTGVSGVAAVRPEPSLALTGLVIRERGSRPTEALEAEAAAKALAYGFAATGAGLGKRQTKQHHTMWAFRGLEPWSDPA</sequence>
<name>A0A1Q4VEZ2_9ACTN</name>
<dbReference type="Proteomes" id="UP000186455">
    <property type="component" value="Unassembled WGS sequence"/>
</dbReference>
<reference evidence="1 2" key="1">
    <citation type="submission" date="2015-06" db="EMBL/GenBank/DDBJ databases">
        <title>Cloning and characterization of the uncialamcin biosynthetic gene cluster.</title>
        <authorList>
            <person name="Yan X."/>
            <person name="Huang T."/>
            <person name="Ge H."/>
            <person name="Shen B."/>
        </authorList>
    </citation>
    <scope>NUCLEOTIDE SEQUENCE [LARGE SCALE GENOMIC DNA]</scope>
    <source>
        <strain evidence="1 2">DCA2648</strain>
    </source>
</reference>
<protein>
    <submittedName>
        <fullName evidence="1">Uncharacterized protein</fullName>
    </submittedName>
</protein>
<comment type="caution">
    <text evidence="1">The sequence shown here is derived from an EMBL/GenBank/DDBJ whole genome shotgun (WGS) entry which is preliminary data.</text>
</comment>
<dbReference type="STRING" id="1048205.AB852_07265"/>
<gene>
    <name evidence="1" type="ORF">AB852_07265</name>
</gene>
<organism evidence="1 2">
    <name type="scientific">Streptomyces uncialis</name>
    <dbReference type="NCBI Taxonomy" id="1048205"/>
    <lineage>
        <taxon>Bacteria</taxon>
        <taxon>Bacillati</taxon>
        <taxon>Actinomycetota</taxon>
        <taxon>Actinomycetes</taxon>
        <taxon>Kitasatosporales</taxon>
        <taxon>Streptomycetaceae</taxon>
        <taxon>Streptomyces</taxon>
    </lineage>
</organism>
<dbReference type="AlphaFoldDB" id="A0A1Q4VEZ2"/>
<evidence type="ECO:0000313" key="2">
    <source>
        <dbReference type="Proteomes" id="UP000186455"/>
    </source>
</evidence>
<keyword evidence="2" id="KW-1185">Reference proteome</keyword>
<accession>A0A1Q4VEZ2</accession>